<keyword evidence="3" id="KW-1185">Reference proteome</keyword>
<organism evidence="2 3">
    <name type="scientific">Pseudopithomyces chartarum</name>
    <dbReference type="NCBI Taxonomy" id="1892770"/>
    <lineage>
        <taxon>Eukaryota</taxon>
        <taxon>Fungi</taxon>
        <taxon>Dikarya</taxon>
        <taxon>Ascomycota</taxon>
        <taxon>Pezizomycotina</taxon>
        <taxon>Dothideomycetes</taxon>
        <taxon>Pleosporomycetidae</taxon>
        <taxon>Pleosporales</taxon>
        <taxon>Massarineae</taxon>
        <taxon>Didymosphaeriaceae</taxon>
        <taxon>Pseudopithomyces</taxon>
    </lineage>
</organism>
<comment type="caution">
    <text evidence="2">The sequence shown here is derived from an EMBL/GenBank/DDBJ whole genome shotgun (WGS) entry which is preliminary data.</text>
</comment>
<protein>
    <submittedName>
        <fullName evidence="2">Uncharacterized protein</fullName>
    </submittedName>
</protein>
<dbReference type="Proteomes" id="UP001280581">
    <property type="component" value="Unassembled WGS sequence"/>
</dbReference>
<evidence type="ECO:0000313" key="2">
    <source>
        <dbReference type="EMBL" id="KAK3202994.1"/>
    </source>
</evidence>
<feature type="region of interest" description="Disordered" evidence="1">
    <location>
        <begin position="18"/>
        <end position="101"/>
    </location>
</feature>
<feature type="compositionally biased region" description="Polar residues" evidence="1">
    <location>
        <begin position="57"/>
        <end position="70"/>
    </location>
</feature>
<gene>
    <name evidence="2" type="ORF">GRF29_154g1403324</name>
</gene>
<feature type="compositionally biased region" description="Low complexity" evidence="1">
    <location>
        <begin position="38"/>
        <end position="47"/>
    </location>
</feature>
<dbReference type="EMBL" id="WVTA01000013">
    <property type="protein sequence ID" value="KAK3202994.1"/>
    <property type="molecule type" value="Genomic_DNA"/>
</dbReference>
<proteinExistence type="predicted"/>
<dbReference type="AlphaFoldDB" id="A0AAN6LSI0"/>
<accession>A0AAN6LSI0</accession>
<evidence type="ECO:0000256" key="1">
    <source>
        <dbReference type="SAM" id="MobiDB-lite"/>
    </source>
</evidence>
<reference evidence="2 3" key="1">
    <citation type="submission" date="2021-02" db="EMBL/GenBank/DDBJ databases">
        <title>Genome assembly of Pseudopithomyces chartarum.</title>
        <authorList>
            <person name="Jauregui R."/>
            <person name="Singh J."/>
            <person name="Voisey C."/>
        </authorList>
    </citation>
    <scope>NUCLEOTIDE SEQUENCE [LARGE SCALE GENOMIC DNA]</scope>
    <source>
        <strain evidence="2 3">AGR01</strain>
    </source>
</reference>
<evidence type="ECO:0000313" key="3">
    <source>
        <dbReference type="Proteomes" id="UP001280581"/>
    </source>
</evidence>
<sequence length="288" mass="32012">MDHTPYTVIEAAIQVSDCKVTSENNTELAAEEHRQQGNTVTVTDTNSSPPPPTSSSLYSFEATTMTNPSDTKGLDAPSPEYALPSPPPPPHNHPAEDPAAKKMQAPDSSCVFCSKDISTLSPLDALQHTVKCFYRTTTPTSCTCPICHDQLPHLGDDDLQSSLLHLQKCQQGTKDRYDPIEADDFEALYSSLCGRAKMVERLWRRLNGRLTGSKKKGLSVQKKLDRKRRHVDFVYECEESPLRNSVSGDGEEVEAWRTEGSVGRAARNLFPVVLEEFDLSVYVDFEMF</sequence>
<name>A0AAN6LSI0_9PLEO</name>